<dbReference type="AlphaFoldDB" id="R7T0U8"/>
<dbReference type="EMBL" id="JH719408">
    <property type="protein sequence ID" value="EJF61858.1"/>
    <property type="molecule type" value="Genomic_DNA"/>
</dbReference>
<dbReference type="PANTHER" id="PTHR30575:SF0">
    <property type="entry name" value="XAA-ARG DIPEPTIDASE"/>
    <property type="match status" value="1"/>
</dbReference>
<dbReference type="RefSeq" id="XP_007365559.1">
    <property type="nucleotide sequence ID" value="XM_007365497.1"/>
</dbReference>
<sequence>MDALPGIGHACGHNLIAIAGVVVAIAVKQNKALTRSDECADIFSKTFGPVDCDFGIKNASTDFGNITYAIPSLHPSFAIPTRGSNHTPEFTEAAATEEAHQACINMSITIAAIGLRLLADHAFANKASRYIPLSQVYQI</sequence>
<reference evidence="2 3" key="1">
    <citation type="journal article" date="2012" name="Science">
        <title>The Paleozoic origin of enzymatic lignin decomposition reconstructed from 31 fungal genomes.</title>
        <authorList>
            <person name="Floudas D."/>
            <person name="Binder M."/>
            <person name="Riley R."/>
            <person name="Barry K."/>
            <person name="Blanchette R.A."/>
            <person name="Henrissat B."/>
            <person name="Martinez A.T."/>
            <person name="Otillar R."/>
            <person name="Spatafora J.W."/>
            <person name="Yadav J.S."/>
            <person name="Aerts A."/>
            <person name="Benoit I."/>
            <person name="Boyd A."/>
            <person name="Carlson A."/>
            <person name="Copeland A."/>
            <person name="Coutinho P.M."/>
            <person name="de Vries R.P."/>
            <person name="Ferreira P."/>
            <person name="Findley K."/>
            <person name="Foster B."/>
            <person name="Gaskell J."/>
            <person name="Glotzer D."/>
            <person name="Gorecki P."/>
            <person name="Heitman J."/>
            <person name="Hesse C."/>
            <person name="Hori C."/>
            <person name="Igarashi K."/>
            <person name="Jurgens J.A."/>
            <person name="Kallen N."/>
            <person name="Kersten P."/>
            <person name="Kohler A."/>
            <person name="Kuees U."/>
            <person name="Kumar T.K.A."/>
            <person name="Kuo A."/>
            <person name="LaButti K."/>
            <person name="Larrondo L.F."/>
            <person name="Lindquist E."/>
            <person name="Ling A."/>
            <person name="Lombard V."/>
            <person name="Lucas S."/>
            <person name="Lundell T."/>
            <person name="Martin R."/>
            <person name="McLaughlin D.J."/>
            <person name="Morgenstern I."/>
            <person name="Morin E."/>
            <person name="Murat C."/>
            <person name="Nagy L.G."/>
            <person name="Nolan M."/>
            <person name="Ohm R.A."/>
            <person name="Patyshakuliyeva A."/>
            <person name="Rokas A."/>
            <person name="Ruiz-Duenas F.J."/>
            <person name="Sabat G."/>
            <person name="Salamov A."/>
            <person name="Samejima M."/>
            <person name="Schmutz J."/>
            <person name="Slot J.C."/>
            <person name="St John F."/>
            <person name="Stenlid J."/>
            <person name="Sun H."/>
            <person name="Sun S."/>
            <person name="Syed K."/>
            <person name="Tsang A."/>
            <person name="Wiebenga A."/>
            <person name="Young D."/>
            <person name="Pisabarro A."/>
            <person name="Eastwood D.C."/>
            <person name="Martin F."/>
            <person name="Cullen D."/>
            <person name="Grigoriev I.V."/>
            <person name="Hibbett D.S."/>
        </authorList>
    </citation>
    <scope>NUCLEOTIDE SEQUENCE [LARGE SCALE GENOMIC DNA]</scope>
    <source>
        <strain evidence="2 3">LYAD-421 SS1</strain>
    </source>
</reference>
<dbReference type="InterPro" id="IPR052030">
    <property type="entry name" value="Peptidase_M20/M20A_hydrolases"/>
</dbReference>
<dbReference type="GO" id="GO:0016805">
    <property type="term" value="F:dipeptidase activity"/>
    <property type="evidence" value="ECO:0007669"/>
    <property type="project" value="TreeGrafter"/>
</dbReference>
<dbReference type="Gene3D" id="3.40.630.10">
    <property type="entry name" value="Zn peptidases"/>
    <property type="match status" value="2"/>
</dbReference>
<dbReference type="SUPFAM" id="SSF53187">
    <property type="entry name" value="Zn-dependent exopeptidases"/>
    <property type="match status" value="1"/>
</dbReference>
<evidence type="ECO:0000313" key="3">
    <source>
        <dbReference type="Proteomes" id="UP000053319"/>
    </source>
</evidence>
<feature type="transmembrane region" description="Helical" evidence="1">
    <location>
        <begin position="6"/>
        <end position="27"/>
    </location>
</feature>
<evidence type="ECO:0008006" key="4">
    <source>
        <dbReference type="Google" id="ProtNLM"/>
    </source>
</evidence>
<gene>
    <name evidence="2" type="ORF">DICSQDRAFT_169873</name>
</gene>
<accession>R7T0U8</accession>
<dbReference type="GeneID" id="18839047"/>
<dbReference type="KEGG" id="dsq:DICSQDRAFT_169873"/>
<name>R7T0U8_DICSQ</name>
<dbReference type="PANTHER" id="PTHR30575">
    <property type="entry name" value="PEPTIDASE M20"/>
    <property type="match status" value="1"/>
</dbReference>
<organism evidence="2 3">
    <name type="scientific">Dichomitus squalens (strain LYAD-421)</name>
    <name type="common">Western red white-rot fungus</name>
    <dbReference type="NCBI Taxonomy" id="732165"/>
    <lineage>
        <taxon>Eukaryota</taxon>
        <taxon>Fungi</taxon>
        <taxon>Dikarya</taxon>
        <taxon>Basidiomycota</taxon>
        <taxon>Agaricomycotina</taxon>
        <taxon>Agaricomycetes</taxon>
        <taxon>Polyporales</taxon>
        <taxon>Polyporaceae</taxon>
        <taxon>Dichomitus</taxon>
    </lineage>
</organism>
<dbReference type="HOGENOM" id="CLU_1845029_0_0_1"/>
<dbReference type="Proteomes" id="UP000053319">
    <property type="component" value="Unassembled WGS sequence"/>
</dbReference>
<keyword evidence="1" id="KW-0472">Membrane</keyword>
<keyword evidence="1" id="KW-0812">Transmembrane</keyword>
<evidence type="ECO:0000313" key="2">
    <source>
        <dbReference type="EMBL" id="EJF61858.1"/>
    </source>
</evidence>
<proteinExistence type="predicted"/>
<protein>
    <recommendedName>
        <fullName evidence="4">Peptidase M20 dimerisation domain-containing protein</fullName>
    </recommendedName>
</protein>
<evidence type="ECO:0000256" key="1">
    <source>
        <dbReference type="SAM" id="Phobius"/>
    </source>
</evidence>
<keyword evidence="1" id="KW-1133">Transmembrane helix</keyword>